<dbReference type="EMBL" id="FUZA01000006">
    <property type="protein sequence ID" value="SKC10744.1"/>
    <property type="molecule type" value="Genomic_DNA"/>
</dbReference>
<dbReference type="Gene3D" id="3.40.50.300">
    <property type="entry name" value="P-loop containing nucleotide triphosphate hydrolases"/>
    <property type="match status" value="1"/>
</dbReference>
<dbReference type="FunFam" id="3.40.50.300:FF:000134">
    <property type="entry name" value="Iron-enterobactin ABC transporter ATP-binding protein"/>
    <property type="match status" value="1"/>
</dbReference>
<sequence>MIEVRHVGFEMRNKSLLKDISFNVQPGQFWAVVGANGAGKSTLIKILSAELSPTSGSVLLDGKDLKKHKLRDLAKMRAVLSQQNVISLSFTVQEIVLMGRYPFYEVEPTQKDLEIVEVCLKKVGIGALKNQSYPTLSGGEQQRVQLARALAQIWEIKNGVLLLDEPTTGMDLLHQFETFHLAKELAAKGFSIVAVVHDLNQALQYADQVLMLKNGRSYAIGTPEEVLNERIIKDVFGLPVKIVQSENLSYPVIVPDVPMVSMDY</sequence>
<evidence type="ECO:0000256" key="1">
    <source>
        <dbReference type="ARBA" id="ARBA00022448"/>
    </source>
</evidence>
<dbReference type="CDD" id="cd03214">
    <property type="entry name" value="ABC_Iron-Siderophores_B12_Hemin"/>
    <property type="match status" value="1"/>
</dbReference>
<evidence type="ECO:0000256" key="2">
    <source>
        <dbReference type="ARBA" id="ARBA00022741"/>
    </source>
</evidence>
<dbReference type="InterPro" id="IPR003593">
    <property type="entry name" value="AAA+_ATPase"/>
</dbReference>
<accession>A0A1T5GQQ1</accession>
<keyword evidence="1" id="KW-0813">Transport</keyword>
<dbReference type="RefSeq" id="WP_082216763.1">
    <property type="nucleotide sequence ID" value="NZ_FUZA01000006.1"/>
</dbReference>
<dbReference type="PANTHER" id="PTHR42794:SF1">
    <property type="entry name" value="HEMIN IMPORT ATP-BINDING PROTEIN HMUV"/>
    <property type="match status" value="1"/>
</dbReference>
<evidence type="ECO:0000256" key="3">
    <source>
        <dbReference type="ARBA" id="ARBA00022840"/>
    </source>
</evidence>
<evidence type="ECO:0000313" key="7">
    <source>
        <dbReference type="EMBL" id="SKC10744.1"/>
    </source>
</evidence>
<evidence type="ECO:0000256" key="5">
    <source>
        <dbReference type="ARBA" id="ARBA00037066"/>
    </source>
</evidence>
<dbReference type="OrthoDB" id="9806726at2"/>
<dbReference type="PANTHER" id="PTHR42794">
    <property type="entry name" value="HEMIN IMPORT ATP-BINDING PROTEIN HMUV"/>
    <property type="match status" value="1"/>
</dbReference>
<dbReference type="Pfam" id="PF00005">
    <property type="entry name" value="ABC_tran"/>
    <property type="match status" value="1"/>
</dbReference>
<keyword evidence="2" id="KW-0547">Nucleotide-binding</keyword>
<proteinExistence type="predicted"/>
<dbReference type="InterPro" id="IPR027417">
    <property type="entry name" value="P-loop_NTPase"/>
</dbReference>
<keyword evidence="4" id="KW-1278">Translocase</keyword>
<dbReference type="SMART" id="SM00382">
    <property type="entry name" value="AAA"/>
    <property type="match status" value="1"/>
</dbReference>
<dbReference type="SUPFAM" id="SSF52540">
    <property type="entry name" value="P-loop containing nucleoside triphosphate hydrolases"/>
    <property type="match status" value="1"/>
</dbReference>
<keyword evidence="8" id="KW-1185">Reference proteome</keyword>
<evidence type="ECO:0000256" key="4">
    <source>
        <dbReference type="ARBA" id="ARBA00022967"/>
    </source>
</evidence>
<protein>
    <submittedName>
        <fullName evidence="7">Iron complex transport system ATP-binding protein</fullName>
    </submittedName>
</protein>
<dbReference type="AlphaFoldDB" id="A0A1T5GQQ1"/>
<organism evidence="7 8">
    <name type="scientific">Dyadobacter psychrophilus</name>
    <dbReference type="NCBI Taxonomy" id="651661"/>
    <lineage>
        <taxon>Bacteria</taxon>
        <taxon>Pseudomonadati</taxon>
        <taxon>Bacteroidota</taxon>
        <taxon>Cytophagia</taxon>
        <taxon>Cytophagales</taxon>
        <taxon>Spirosomataceae</taxon>
        <taxon>Dyadobacter</taxon>
    </lineage>
</organism>
<reference evidence="8" key="1">
    <citation type="submission" date="2017-02" db="EMBL/GenBank/DDBJ databases">
        <authorList>
            <person name="Varghese N."/>
            <person name="Submissions S."/>
        </authorList>
    </citation>
    <scope>NUCLEOTIDE SEQUENCE [LARGE SCALE GENOMIC DNA]</scope>
    <source>
        <strain evidence="8">DSM 22270</strain>
    </source>
</reference>
<keyword evidence="3 7" id="KW-0067">ATP-binding</keyword>
<feature type="domain" description="ABC transporter" evidence="6">
    <location>
        <begin position="2"/>
        <end position="239"/>
    </location>
</feature>
<dbReference type="PROSITE" id="PS00211">
    <property type="entry name" value="ABC_TRANSPORTER_1"/>
    <property type="match status" value="1"/>
</dbReference>
<dbReference type="STRING" id="651661.SAMN05660293_04284"/>
<evidence type="ECO:0000259" key="6">
    <source>
        <dbReference type="PROSITE" id="PS50893"/>
    </source>
</evidence>
<gene>
    <name evidence="7" type="ORF">SAMN05660293_04284</name>
</gene>
<comment type="function">
    <text evidence="5">Part of the ABC transporter complex HmuTUV involved in hemin import. Responsible for energy coupling to the transport system.</text>
</comment>
<name>A0A1T5GQQ1_9BACT</name>
<dbReference type="InterPro" id="IPR017871">
    <property type="entry name" value="ABC_transporter-like_CS"/>
</dbReference>
<dbReference type="InterPro" id="IPR003439">
    <property type="entry name" value="ABC_transporter-like_ATP-bd"/>
</dbReference>
<evidence type="ECO:0000313" key="8">
    <source>
        <dbReference type="Proteomes" id="UP000190897"/>
    </source>
</evidence>
<dbReference type="NCBIfam" id="NF010068">
    <property type="entry name" value="PRK13548.1"/>
    <property type="match status" value="1"/>
</dbReference>
<dbReference type="GO" id="GO:0005524">
    <property type="term" value="F:ATP binding"/>
    <property type="evidence" value="ECO:0007669"/>
    <property type="project" value="UniProtKB-KW"/>
</dbReference>
<dbReference type="GO" id="GO:0016887">
    <property type="term" value="F:ATP hydrolysis activity"/>
    <property type="evidence" value="ECO:0007669"/>
    <property type="project" value="InterPro"/>
</dbReference>
<dbReference type="Proteomes" id="UP000190897">
    <property type="component" value="Unassembled WGS sequence"/>
</dbReference>
<dbReference type="PROSITE" id="PS50893">
    <property type="entry name" value="ABC_TRANSPORTER_2"/>
    <property type="match status" value="1"/>
</dbReference>